<dbReference type="PANTHER" id="PTHR47890:SF1">
    <property type="entry name" value="LD24308P"/>
    <property type="match status" value="1"/>
</dbReference>
<gene>
    <name evidence="2" type="ORF">PV327_009759</name>
</gene>
<keyword evidence="1" id="KW-0732">Signal</keyword>
<dbReference type="InterPro" id="IPR032062">
    <property type="entry name" value="DUF4803"/>
</dbReference>
<comment type="caution">
    <text evidence="2">The sequence shown here is derived from an EMBL/GenBank/DDBJ whole genome shotgun (WGS) entry which is preliminary data.</text>
</comment>
<keyword evidence="3" id="KW-1185">Reference proteome</keyword>
<sequence length="695" mass="79771">MARILVFLMILVVTNQVSSFDIFGISFEDIKEVFDYALTLYKKGMEIVDSTKEVTTNKDSGSELQEVMSELKEISKQLANFESRQDEKMDAIVKKLLNDLEVIGDFQSAKTDFNHYISNVEIKFEEAIKYHEKTGYNDETKKHFIDSVLYDNGNLDHTLSEIYKLIIPAENNIIRKSLMTLALETTEAGYERLCNKFISPQQWSHYVFMLLIQIQLKGFTTISQAYCMQSVMYNVSHTQEYNEFYETFIQRLTAYFQAFIDFMASFPADIRRCDVQNPKIGENALEMEGLFQVLVNYEYNIRGTIKGGCEDTKNPSPSKFILYNCRSYVNIRGCPTTALSQGALRTRFSWFYADSQLFGHSNLCQFKLFGIAEYRDYFHDNDACVCSVNLTEISDASNPQYRTAEIDTPKVIRISTEPQMSDVANNMVVVGVQFIIYDDTIHLQIKQSKIGKGGTIMGESKWKPVNKDNDDKKIQIETRNLYDKRSIFHLDDVMAHPNYVVTGVKFQVNSDNTGFELHVHSTQYDYKKEILGKKQKWFAPGEHPRNYLDYERKRIEIILNDPDDPSMAHDYHPDPNSNKFIQLQHSSIKKDAGFHTVPFFDAQPVEVSPEFPLGGIGLFHRGRNGFGGYIAPRIFTHNIAAVIESSFEEWKKVLDLYKTCGLELPKDPAAIKENLNCKVLQSSLNSIEDGNSKKS</sequence>
<dbReference type="EMBL" id="JAQQBR010001835">
    <property type="protein sequence ID" value="KAK0161272.1"/>
    <property type="molecule type" value="Genomic_DNA"/>
</dbReference>
<reference evidence="2" key="1">
    <citation type="journal article" date="2023" name="bioRxiv">
        <title>Scaffold-level genome assemblies of two parasitoid biocontrol wasps reveal the parthenogenesis mechanism and an associated novel virus.</title>
        <authorList>
            <person name="Inwood S."/>
            <person name="Skelly J."/>
            <person name="Guhlin J."/>
            <person name="Harrop T."/>
            <person name="Goldson S."/>
            <person name="Dearden P."/>
        </authorList>
    </citation>
    <scope>NUCLEOTIDE SEQUENCE</scope>
    <source>
        <strain evidence="2">Lincoln</strain>
        <tissue evidence="2">Whole body</tissue>
    </source>
</reference>
<protein>
    <submittedName>
        <fullName evidence="2">Uncharacterized protein</fullName>
    </submittedName>
</protein>
<reference evidence="2" key="2">
    <citation type="submission" date="2023-03" db="EMBL/GenBank/DDBJ databases">
        <authorList>
            <person name="Inwood S.N."/>
            <person name="Skelly J.G."/>
            <person name="Guhlin J."/>
            <person name="Harrop T.W.R."/>
            <person name="Goldson S.G."/>
            <person name="Dearden P.K."/>
        </authorList>
    </citation>
    <scope>NUCLEOTIDE SEQUENCE</scope>
    <source>
        <strain evidence="2">Lincoln</strain>
        <tissue evidence="2">Whole body</tissue>
    </source>
</reference>
<dbReference type="AlphaFoldDB" id="A0AA39CB45"/>
<feature type="chain" id="PRO_5041428506" evidence="1">
    <location>
        <begin position="20"/>
        <end position="695"/>
    </location>
</feature>
<accession>A0AA39CB45</accession>
<dbReference type="PANTHER" id="PTHR47890">
    <property type="entry name" value="LD24308P"/>
    <property type="match status" value="1"/>
</dbReference>
<dbReference type="Proteomes" id="UP001168972">
    <property type="component" value="Unassembled WGS sequence"/>
</dbReference>
<evidence type="ECO:0000313" key="2">
    <source>
        <dbReference type="EMBL" id="KAK0161272.1"/>
    </source>
</evidence>
<dbReference type="Pfam" id="PF16061">
    <property type="entry name" value="DUF4803"/>
    <property type="match status" value="1"/>
</dbReference>
<proteinExistence type="predicted"/>
<name>A0AA39CB45_MICHY</name>
<evidence type="ECO:0000313" key="3">
    <source>
        <dbReference type="Proteomes" id="UP001168972"/>
    </source>
</evidence>
<organism evidence="2 3">
    <name type="scientific">Microctonus hyperodae</name>
    <name type="common">Parasitoid wasp</name>
    <dbReference type="NCBI Taxonomy" id="165561"/>
    <lineage>
        <taxon>Eukaryota</taxon>
        <taxon>Metazoa</taxon>
        <taxon>Ecdysozoa</taxon>
        <taxon>Arthropoda</taxon>
        <taxon>Hexapoda</taxon>
        <taxon>Insecta</taxon>
        <taxon>Pterygota</taxon>
        <taxon>Neoptera</taxon>
        <taxon>Endopterygota</taxon>
        <taxon>Hymenoptera</taxon>
        <taxon>Apocrita</taxon>
        <taxon>Ichneumonoidea</taxon>
        <taxon>Braconidae</taxon>
        <taxon>Euphorinae</taxon>
        <taxon>Microctonus</taxon>
    </lineage>
</organism>
<feature type="signal peptide" evidence="1">
    <location>
        <begin position="1"/>
        <end position="19"/>
    </location>
</feature>
<evidence type="ECO:0000256" key="1">
    <source>
        <dbReference type="SAM" id="SignalP"/>
    </source>
</evidence>